<dbReference type="SUPFAM" id="SSF69318">
    <property type="entry name" value="Integrin alpha N-terminal domain"/>
    <property type="match status" value="1"/>
</dbReference>
<gene>
    <name evidence="2" type="ORF">OKA104_LOCUS48847</name>
</gene>
<organism evidence="2 3">
    <name type="scientific">Adineta steineri</name>
    <dbReference type="NCBI Taxonomy" id="433720"/>
    <lineage>
        <taxon>Eukaryota</taxon>
        <taxon>Metazoa</taxon>
        <taxon>Spiralia</taxon>
        <taxon>Gnathifera</taxon>
        <taxon>Rotifera</taxon>
        <taxon>Eurotatoria</taxon>
        <taxon>Bdelloidea</taxon>
        <taxon>Adinetida</taxon>
        <taxon>Adinetidae</taxon>
        <taxon>Adineta</taxon>
    </lineage>
</organism>
<dbReference type="EMBL" id="CAJOAY010021843">
    <property type="protein sequence ID" value="CAF4351850.1"/>
    <property type="molecule type" value="Genomic_DNA"/>
</dbReference>
<dbReference type="InterPro" id="IPR013517">
    <property type="entry name" value="FG-GAP"/>
</dbReference>
<sequence length="58" mass="6268">ITVMLNDEDETFQNQITYMAGSGPSNIVAADIDNDAKPDLVVVNSGEQSVTIIWNLCP</sequence>
<accession>A0A820L4Y0</accession>
<evidence type="ECO:0008006" key="4">
    <source>
        <dbReference type="Google" id="ProtNLM"/>
    </source>
</evidence>
<proteinExistence type="predicted"/>
<feature type="non-terminal residue" evidence="2">
    <location>
        <position position="1"/>
    </location>
</feature>
<evidence type="ECO:0000313" key="2">
    <source>
        <dbReference type="EMBL" id="CAF4351850.1"/>
    </source>
</evidence>
<comment type="caution">
    <text evidence="2">The sequence shown here is derived from an EMBL/GenBank/DDBJ whole genome shotgun (WGS) entry which is preliminary data.</text>
</comment>
<name>A0A820L4Y0_9BILA</name>
<dbReference type="AlphaFoldDB" id="A0A820L4Y0"/>
<dbReference type="Pfam" id="PF13517">
    <property type="entry name" value="FG-GAP_3"/>
    <property type="match status" value="1"/>
</dbReference>
<evidence type="ECO:0000256" key="1">
    <source>
        <dbReference type="ARBA" id="ARBA00022729"/>
    </source>
</evidence>
<dbReference type="Proteomes" id="UP000663881">
    <property type="component" value="Unassembled WGS sequence"/>
</dbReference>
<keyword evidence="1" id="KW-0732">Signal</keyword>
<dbReference type="InterPro" id="IPR028994">
    <property type="entry name" value="Integrin_alpha_N"/>
</dbReference>
<reference evidence="2" key="1">
    <citation type="submission" date="2021-02" db="EMBL/GenBank/DDBJ databases">
        <authorList>
            <person name="Nowell W R."/>
        </authorList>
    </citation>
    <scope>NUCLEOTIDE SEQUENCE</scope>
</reference>
<protein>
    <recommendedName>
        <fullName evidence="4">VCBS repeat-containing protein</fullName>
    </recommendedName>
</protein>
<evidence type="ECO:0000313" key="3">
    <source>
        <dbReference type="Proteomes" id="UP000663881"/>
    </source>
</evidence>